<organism evidence="1 2">
    <name type="scientific">Citrifermentans bremense</name>
    <dbReference type="NCBI Taxonomy" id="60035"/>
    <lineage>
        <taxon>Bacteria</taxon>
        <taxon>Pseudomonadati</taxon>
        <taxon>Thermodesulfobacteriota</taxon>
        <taxon>Desulfuromonadia</taxon>
        <taxon>Geobacterales</taxon>
        <taxon>Geobacteraceae</taxon>
        <taxon>Citrifermentans</taxon>
    </lineage>
</organism>
<protein>
    <submittedName>
        <fullName evidence="1">Uncharacterized protein</fullName>
    </submittedName>
</protein>
<proteinExistence type="predicted"/>
<keyword evidence="2" id="KW-1185">Reference proteome</keyword>
<gene>
    <name evidence="1" type="ORF">GEOBRER4_n1376</name>
</gene>
<dbReference type="Proteomes" id="UP000515472">
    <property type="component" value="Chromosome"/>
</dbReference>
<reference evidence="1 2" key="1">
    <citation type="submission" date="2020-06" db="EMBL/GenBank/DDBJ databases">
        <title>Interaction of electrochemicaly active bacteria, Geobacter bremensis R4 on different carbon anode.</title>
        <authorList>
            <person name="Meng L."/>
            <person name="Yoshida N."/>
        </authorList>
    </citation>
    <scope>NUCLEOTIDE SEQUENCE [LARGE SCALE GENOMIC DNA]</scope>
    <source>
        <strain evidence="1 2">R4</strain>
    </source>
</reference>
<accession>A0A7R7FS15</accession>
<dbReference type="EMBL" id="AP023213">
    <property type="protein sequence ID" value="BCO11285.1"/>
    <property type="molecule type" value="Genomic_DNA"/>
</dbReference>
<evidence type="ECO:0000313" key="2">
    <source>
        <dbReference type="Proteomes" id="UP000515472"/>
    </source>
</evidence>
<name>A0A7R7FS15_9BACT</name>
<sequence length="43" mass="4996">MHNQIVCAQIFGIATYVKYNVILYFCNKKVAPQSSRQQNVVFM</sequence>
<dbReference type="AlphaFoldDB" id="A0A7R7FS15"/>
<evidence type="ECO:0000313" key="1">
    <source>
        <dbReference type="EMBL" id="BCO11285.1"/>
    </source>
</evidence>